<proteinExistence type="predicted"/>
<dbReference type="AlphaFoldDB" id="A0A6A5WJY8"/>
<evidence type="ECO:0000313" key="3">
    <source>
        <dbReference type="Proteomes" id="UP000799779"/>
    </source>
</evidence>
<dbReference type="OrthoDB" id="5428259at2759"/>
<name>A0A6A5WJY8_9PLEO</name>
<keyword evidence="3" id="KW-1185">Reference proteome</keyword>
<feature type="compositionally biased region" description="Polar residues" evidence="1">
    <location>
        <begin position="151"/>
        <end position="173"/>
    </location>
</feature>
<accession>A0A6A5WJY8</accession>
<protein>
    <submittedName>
        <fullName evidence="2">Uncharacterized protein</fullName>
    </submittedName>
</protein>
<organism evidence="2 3">
    <name type="scientific">Amniculicola lignicola CBS 123094</name>
    <dbReference type="NCBI Taxonomy" id="1392246"/>
    <lineage>
        <taxon>Eukaryota</taxon>
        <taxon>Fungi</taxon>
        <taxon>Dikarya</taxon>
        <taxon>Ascomycota</taxon>
        <taxon>Pezizomycotina</taxon>
        <taxon>Dothideomycetes</taxon>
        <taxon>Pleosporomycetidae</taxon>
        <taxon>Pleosporales</taxon>
        <taxon>Amniculicolaceae</taxon>
        <taxon>Amniculicola</taxon>
    </lineage>
</organism>
<evidence type="ECO:0000313" key="2">
    <source>
        <dbReference type="EMBL" id="KAF1997996.1"/>
    </source>
</evidence>
<reference evidence="2" key="1">
    <citation type="journal article" date="2020" name="Stud. Mycol.">
        <title>101 Dothideomycetes genomes: a test case for predicting lifestyles and emergence of pathogens.</title>
        <authorList>
            <person name="Haridas S."/>
            <person name="Albert R."/>
            <person name="Binder M."/>
            <person name="Bloem J."/>
            <person name="Labutti K."/>
            <person name="Salamov A."/>
            <person name="Andreopoulos B."/>
            <person name="Baker S."/>
            <person name="Barry K."/>
            <person name="Bills G."/>
            <person name="Bluhm B."/>
            <person name="Cannon C."/>
            <person name="Castanera R."/>
            <person name="Culley D."/>
            <person name="Daum C."/>
            <person name="Ezra D."/>
            <person name="Gonzalez J."/>
            <person name="Henrissat B."/>
            <person name="Kuo A."/>
            <person name="Liang C."/>
            <person name="Lipzen A."/>
            <person name="Lutzoni F."/>
            <person name="Magnuson J."/>
            <person name="Mondo S."/>
            <person name="Nolan M."/>
            <person name="Ohm R."/>
            <person name="Pangilinan J."/>
            <person name="Park H.-J."/>
            <person name="Ramirez L."/>
            <person name="Alfaro M."/>
            <person name="Sun H."/>
            <person name="Tritt A."/>
            <person name="Yoshinaga Y."/>
            <person name="Zwiers L.-H."/>
            <person name="Turgeon B."/>
            <person name="Goodwin S."/>
            <person name="Spatafora J."/>
            <person name="Crous P."/>
            <person name="Grigoriev I."/>
        </authorList>
    </citation>
    <scope>NUCLEOTIDE SEQUENCE</scope>
    <source>
        <strain evidence="2">CBS 123094</strain>
    </source>
</reference>
<gene>
    <name evidence="2" type="ORF">P154DRAFT_440129</name>
</gene>
<feature type="region of interest" description="Disordered" evidence="1">
    <location>
        <begin position="273"/>
        <end position="335"/>
    </location>
</feature>
<sequence length="474" mass="54370">MAANGIPLHCNICPKRPNFSDVSHLLTHIASKGHLSNYYKVKVRSGTEDASRRIIESYDRWYAEWNVEELMSDRMNQKDKRRNRPKPPGIAPAPRSARPRVAVSSLLDPRLVEQQSIKIENSFTPTPPPLPNHPAPAHRPRPFAPHMQYWPTASRSTSHSFTNPDYDTSSEFSDPSERRRHQYAADDSCAIEDDPADTISLSTEDPMVVSECTKLKGVYWPGMDLFDSATPEMRRKRNQKKDSSVVEQLELNSLDVEPAEFIFTPRGSFKKQRRISGSVYDDEESSPIRGASPRQHLARPVLADLDVNRNRRSRPLVRPPPFPLMARNSRYGDEAGQSDYNYGEHTQRRKRAFDVFQDDDVAFSQPSGYNYLSAPYHRHQLSPTPTSAFPPYKAYNDTYQYENKENVLPPFHPAFDHHHSQPPGYNYPYGIGHEQHAYHYHNHMYMSNAYHPHRIHEDTDDQRTLTAPPSPSTG</sequence>
<feature type="compositionally biased region" description="Pro residues" evidence="1">
    <location>
        <begin position="125"/>
        <end position="134"/>
    </location>
</feature>
<dbReference type="EMBL" id="ML977607">
    <property type="protein sequence ID" value="KAF1997996.1"/>
    <property type="molecule type" value="Genomic_DNA"/>
</dbReference>
<evidence type="ECO:0000256" key="1">
    <source>
        <dbReference type="SAM" id="MobiDB-lite"/>
    </source>
</evidence>
<dbReference type="Proteomes" id="UP000799779">
    <property type="component" value="Unassembled WGS sequence"/>
</dbReference>
<feature type="region of interest" description="Disordered" evidence="1">
    <location>
        <begin position="73"/>
        <end position="100"/>
    </location>
</feature>
<feature type="region of interest" description="Disordered" evidence="1">
    <location>
        <begin position="121"/>
        <end position="192"/>
    </location>
</feature>